<dbReference type="SMART" id="SM00822">
    <property type="entry name" value="PKS_KR"/>
    <property type="match status" value="1"/>
</dbReference>
<dbReference type="Pfam" id="PF00106">
    <property type="entry name" value="adh_short"/>
    <property type="match status" value="1"/>
</dbReference>
<keyword evidence="2" id="KW-0521">NADP</keyword>
<evidence type="ECO:0000256" key="2">
    <source>
        <dbReference type="ARBA" id="ARBA00022857"/>
    </source>
</evidence>
<proteinExistence type="inferred from homology"/>
<reference evidence="7" key="1">
    <citation type="journal article" date="2021" name="Nat. Commun.">
        <title>Genetic determinants of endophytism in the Arabidopsis root mycobiome.</title>
        <authorList>
            <person name="Mesny F."/>
            <person name="Miyauchi S."/>
            <person name="Thiergart T."/>
            <person name="Pickel B."/>
            <person name="Atanasova L."/>
            <person name="Karlsson M."/>
            <person name="Huettel B."/>
            <person name="Barry K.W."/>
            <person name="Haridas S."/>
            <person name="Chen C."/>
            <person name="Bauer D."/>
            <person name="Andreopoulos W."/>
            <person name="Pangilinan J."/>
            <person name="LaButti K."/>
            <person name="Riley R."/>
            <person name="Lipzen A."/>
            <person name="Clum A."/>
            <person name="Drula E."/>
            <person name="Henrissat B."/>
            <person name="Kohler A."/>
            <person name="Grigoriev I.V."/>
            <person name="Martin F.M."/>
            <person name="Hacquard S."/>
        </authorList>
    </citation>
    <scope>NUCLEOTIDE SEQUENCE</scope>
    <source>
        <strain evidence="7">MPI-CAGE-AT-0147</strain>
    </source>
</reference>
<keyword evidence="8" id="KW-1185">Reference proteome</keyword>
<dbReference type="PANTHER" id="PTHR43391:SF14">
    <property type="entry name" value="DEHYDROGENASE_REDUCTASE SDR FAMILY PROTEIN 7-LIKE"/>
    <property type="match status" value="1"/>
</dbReference>
<feature type="domain" description="Ketoreductase" evidence="6">
    <location>
        <begin position="28"/>
        <end position="166"/>
    </location>
</feature>
<protein>
    <recommendedName>
        <fullName evidence="6">Ketoreductase domain-containing protein</fullName>
    </recommendedName>
</protein>
<gene>
    <name evidence="7" type="ORF">EDB81DRAFT_919776</name>
</gene>
<sequence>MTQYSPRLHNEIYSFIQPAKFKGSLRDKVALITGSAGTIGRAMAECFAVAGAKLVLVYNRTPAPAGFKDRCIGLGATSVTFIQCNISELASCRELVETTERSIGSIDVLVNNAGVDHLGPLHSHPPESMLDGLGVNLLGPFYLTRLVMPSFMQRQRGCVINVASRGGTSDIPFNTIYCTGKAALIRMTSCWQRELDLAGQHDIHIYALHPGAVPSNLTSPKSLAEFFVEYPHVGEMLLDSLKDFKDSPYLSGMVSVALATGIAKEALKGKYFDAQQDLEDVIAQTSAIRADPELYTLNTSFLGGLKNDGGTERRPAEDPYHFPGF</sequence>
<dbReference type="PROSITE" id="PS00061">
    <property type="entry name" value="ADH_SHORT"/>
    <property type="match status" value="1"/>
</dbReference>
<dbReference type="OrthoDB" id="1470350at2759"/>
<dbReference type="EMBL" id="JAGMUV010000031">
    <property type="protein sequence ID" value="KAH7114808.1"/>
    <property type="molecule type" value="Genomic_DNA"/>
</dbReference>
<dbReference type="PRINTS" id="PR00080">
    <property type="entry name" value="SDRFAMILY"/>
</dbReference>
<organism evidence="7 8">
    <name type="scientific">Dactylonectria macrodidyma</name>
    <dbReference type="NCBI Taxonomy" id="307937"/>
    <lineage>
        <taxon>Eukaryota</taxon>
        <taxon>Fungi</taxon>
        <taxon>Dikarya</taxon>
        <taxon>Ascomycota</taxon>
        <taxon>Pezizomycotina</taxon>
        <taxon>Sordariomycetes</taxon>
        <taxon>Hypocreomycetidae</taxon>
        <taxon>Hypocreales</taxon>
        <taxon>Nectriaceae</taxon>
        <taxon>Dactylonectria</taxon>
    </lineage>
</organism>
<dbReference type="Gene3D" id="3.40.50.720">
    <property type="entry name" value="NAD(P)-binding Rossmann-like Domain"/>
    <property type="match status" value="1"/>
</dbReference>
<evidence type="ECO:0000256" key="3">
    <source>
        <dbReference type="ARBA" id="ARBA00023002"/>
    </source>
</evidence>
<comment type="similarity">
    <text evidence="1 4">Belongs to the short-chain dehydrogenases/reductases (SDR) family.</text>
</comment>
<evidence type="ECO:0000313" key="7">
    <source>
        <dbReference type="EMBL" id="KAH7114808.1"/>
    </source>
</evidence>
<evidence type="ECO:0000313" key="8">
    <source>
        <dbReference type="Proteomes" id="UP000738349"/>
    </source>
</evidence>
<feature type="region of interest" description="Disordered" evidence="5">
    <location>
        <begin position="306"/>
        <end position="325"/>
    </location>
</feature>
<evidence type="ECO:0000259" key="6">
    <source>
        <dbReference type="SMART" id="SM00822"/>
    </source>
</evidence>
<evidence type="ECO:0000256" key="4">
    <source>
        <dbReference type="RuleBase" id="RU000363"/>
    </source>
</evidence>
<dbReference type="InterPro" id="IPR002347">
    <property type="entry name" value="SDR_fam"/>
</dbReference>
<accession>A0A9P9D8S4</accession>
<dbReference type="InterPro" id="IPR036291">
    <property type="entry name" value="NAD(P)-bd_dom_sf"/>
</dbReference>
<evidence type="ECO:0000256" key="1">
    <source>
        <dbReference type="ARBA" id="ARBA00006484"/>
    </source>
</evidence>
<dbReference type="GO" id="GO:0005829">
    <property type="term" value="C:cytosol"/>
    <property type="evidence" value="ECO:0007669"/>
    <property type="project" value="TreeGrafter"/>
</dbReference>
<dbReference type="Proteomes" id="UP000738349">
    <property type="component" value="Unassembled WGS sequence"/>
</dbReference>
<dbReference type="CDD" id="cd05233">
    <property type="entry name" value="SDR_c"/>
    <property type="match status" value="1"/>
</dbReference>
<comment type="caution">
    <text evidence="7">The sequence shown here is derived from an EMBL/GenBank/DDBJ whole genome shotgun (WGS) entry which is preliminary data.</text>
</comment>
<dbReference type="AlphaFoldDB" id="A0A9P9D8S4"/>
<dbReference type="PANTHER" id="PTHR43391">
    <property type="entry name" value="RETINOL DEHYDROGENASE-RELATED"/>
    <property type="match status" value="1"/>
</dbReference>
<dbReference type="SUPFAM" id="SSF51735">
    <property type="entry name" value="NAD(P)-binding Rossmann-fold domains"/>
    <property type="match status" value="1"/>
</dbReference>
<name>A0A9P9D8S4_9HYPO</name>
<dbReference type="InterPro" id="IPR020904">
    <property type="entry name" value="Sc_DH/Rdtase_CS"/>
</dbReference>
<dbReference type="PRINTS" id="PR00081">
    <property type="entry name" value="GDHRDH"/>
</dbReference>
<dbReference type="InterPro" id="IPR057326">
    <property type="entry name" value="KR_dom"/>
</dbReference>
<dbReference type="GO" id="GO:0016491">
    <property type="term" value="F:oxidoreductase activity"/>
    <property type="evidence" value="ECO:0007669"/>
    <property type="project" value="UniProtKB-KW"/>
</dbReference>
<keyword evidence="3" id="KW-0560">Oxidoreductase</keyword>
<feature type="compositionally biased region" description="Basic and acidic residues" evidence="5">
    <location>
        <begin position="309"/>
        <end position="325"/>
    </location>
</feature>
<evidence type="ECO:0000256" key="5">
    <source>
        <dbReference type="SAM" id="MobiDB-lite"/>
    </source>
</evidence>